<dbReference type="RefSeq" id="WP_326086274.1">
    <property type="nucleotide sequence ID" value="NZ_JARLKZ010000004.1"/>
</dbReference>
<keyword evidence="2" id="KW-1185">Reference proteome</keyword>
<protein>
    <submittedName>
        <fullName evidence="1">Uncharacterized protein</fullName>
    </submittedName>
</protein>
<proteinExistence type="predicted"/>
<evidence type="ECO:0000313" key="1">
    <source>
        <dbReference type="EMBL" id="MEC0239247.1"/>
    </source>
</evidence>
<accession>A0ABU6GJG1</accession>
<sequence length="81" mass="9423">MFLAKIPENSFNLTVSFTEIGLFYKSSTEEILITRAVFKSAIFQKPSNSLTLSYSIKINRYYEEQPSCNKEYNEPIKTLQQ</sequence>
<evidence type="ECO:0000313" key="2">
    <source>
        <dbReference type="Proteomes" id="UP001344632"/>
    </source>
</evidence>
<reference evidence="1 2" key="1">
    <citation type="submission" date="2023-03" db="EMBL/GenBank/DDBJ databases">
        <title>Bacillus Genome Sequencing.</title>
        <authorList>
            <person name="Dunlap C."/>
        </authorList>
    </citation>
    <scope>NUCLEOTIDE SEQUENCE [LARGE SCALE GENOMIC DNA]</scope>
    <source>
        <strain evidence="1 2">BD-525</strain>
    </source>
</reference>
<name>A0ABU6GJG1_9BACL</name>
<comment type="caution">
    <text evidence="1">The sequence shown here is derived from an EMBL/GenBank/DDBJ whole genome shotgun (WGS) entry which is preliminary data.</text>
</comment>
<gene>
    <name evidence="1" type="ORF">P4H66_05175</name>
</gene>
<organism evidence="1 2">
    <name type="scientific">Paenibacillus dokdonensis</name>
    <dbReference type="NCBI Taxonomy" id="2567944"/>
    <lineage>
        <taxon>Bacteria</taxon>
        <taxon>Bacillati</taxon>
        <taxon>Bacillota</taxon>
        <taxon>Bacilli</taxon>
        <taxon>Bacillales</taxon>
        <taxon>Paenibacillaceae</taxon>
        <taxon>Paenibacillus</taxon>
    </lineage>
</organism>
<dbReference type="EMBL" id="JARLKZ010000004">
    <property type="protein sequence ID" value="MEC0239247.1"/>
    <property type="molecule type" value="Genomic_DNA"/>
</dbReference>
<dbReference type="Proteomes" id="UP001344632">
    <property type="component" value="Unassembled WGS sequence"/>
</dbReference>